<feature type="non-terminal residue" evidence="2">
    <location>
        <position position="380"/>
    </location>
</feature>
<accession>A0AAN8WL39</accession>
<feature type="compositionally biased region" description="Low complexity" evidence="1">
    <location>
        <begin position="35"/>
        <end position="56"/>
    </location>
</feature>
<gene>
    <name evidence="2" type="ORF">SK128_016724</name>
</gene>
<dbReference type="EMBL" id="JAXCGZ010017517">
    <property type="protein sequence ID" value="KAK7067996.1"/>
    <property type="molecule type" value="Genomic_DNA"/>
</dbReference>
<protein>
    <submittedName>
        <fullName evidence="2">Uncharacterized protein</fullName>
    </submittedName>
</protein>
<evidence type="ECO:0000313" key="3">
    <source>
        <dbReference type="Proteomes" id="UP001381693"/>
    </source>
</evidence>
<name>A0AAN8WL39_HALRR</name>
<sequence length="380" mass="41657">MEVRSPQTSFSTSKGQSLNYKKFFIDVYNKEENLQQQPQSPQVSKPMPDLVPLPDDVLVHPKKRLKRECDDPVLGEAAASPMSSVVPYSPMSVIARFGEGDDKVLKAPAVDGRLSFGSDFPFSSPNSPFTNLASPLDLTSISDSAFSPLRYPFSPDSLTQDNFPADLFSSKAPVALSNSQLPPRDMPNPRSPHKERLEPPHPKPCYRPQSTALDLTSMPGHFTPENQFYHQHQQSYLHPAFRHHHPEPLNNHPPLPSCSVAPATSENYQCSVAKRGFQAVGSNSGISHQTGHPRLIPQTFDRPTGIVPPFVRNQPLHSAHTTLVPPYHPKQLSLPGPTGGIGVGGGPVGVIRPKPQFYRGPIPHPYFSQPGQLQGLQSPP</sequence>
<feature type="region of interest" description="Disordered" evidence="1">
    <location>
        <begin position="34"/>
        <end position="56"/>
    </location>
</feature>
<proteinExistence type="predicted"/>
<reference evidence="2 3" key="1">
    <citation type="submission" date="2023-11" db="EMBL/GenBank/DDBJ databases">
        <title>Halocaridina rubra genome assembly.</title>
        <authorList>
            <person name="Smith C."/>
        </authorList>
    </citation>
    <scope>NUCLEOTIDE SEQUENCE [LARGE SCALE GENOMIC DNA]</scope>
    <source>
        <strain evidence="2">EP-1</strain>
        <tissue evidence="2">Whole</tissue>
    </source>
</reference>
<dbReference type="AlphaFoldDB" id="A0AAN8WL39"/>
<feature type="region of interest" description="Disordered" evidence="1">
    <location>
        <begin position="174"/>
        <end position="203"/>
    </location>
</feature>
<feature type="compositionally biased region" description="Low complexity" evidence="1">
    <location>
        <begin position="368"/>
        <end position="380"/>
    </location>
</feature>
<feature type="region of interest" description="Disordered" evidence="1">
    <location>
        <begin position="359"/>
        <end position="380"/>
    </location>
</feature>
<dbReference type="Proteomes" id="UP001381693">
    <property type="component" value="Unassembled WGS sequence"/>
</dbReference>
<evidence type="ECO:0000313" key="2">
    <source>
        <dbReference type="EMBL" id="KAK7067996.1"/>
    </source>
</evidence>
<evidence type="ECO:0000256" key="1">
    <source>
        <dbReference type="SAM" id="MobiDB-lite"/>
    </source>
</evidence>
<comment type="caution">
    <text evidence="2">The sequence shown here is derived from an EMBL/GenBank/DDBJ whole genome shotgun (WGS) entry which is preliminary data.</text>
</comment>
<keyword evidence="3" id="KW-1185">Reference proteome</keyword>
<feature type="compositionally biased region" description="Basic and acidic residues" evidence="1">
    <location>
        <begin position="192"/>
        <end position="201"/>
    </location>
</feature>
<organism evidence="2 3">
    <name type="scientific">Halocaridina rubra</name>
    <name type="common">Hawaiian red shrimp</name>
    <dbReference type="NCBI Taxonomy" id="373956"/>
    <lineage>
        <taxon>Eukaryota</taxon>
        <taxon>Metazoa</taxon>
        <taxon>Ecdysozoa</taxon>
        <taxon>Arthropoda</taxon>
        <taxon>Crustacea</taxon>
        <taxon>Multicrustacea</taxon>
        <taxon>Malacostraca</taxon>
        <taxon>Eumalacostraca</taxon>
        <taxon>Eucarida</taxon>
        <taxon>Decapoda</taxon>
        <taxon>Pleocyemata</taxon>
        <taxon>Caridea</taxon>
        <taxon>Atyoidea</taxon>
        <taxon>Atyidae</taxon>
        <taxon>Halocaridina</taxon>
    </lineage>
</organism>